<organism evidence="1 2">
    <name type="scientific">Ramazzottius varieornatus</name>
    <name type="common">Water bear</name>
    <name type="synonym">Tardigrade</name>
    <dbReference type="NCBI Taxonomy" id="947166"/>
    <lineage>
        <taxon>Eukaryota</taxon>
        <taxon>Metazoa</taxon>
        <taxon>Ecdysozoa</taxon>
        <taxon>Tardigrada</taxon>
        <taxon>Eutardigrada</taxon>
        <taxon>Parachela</taxon>
        <taxon>Hypsibioidea</taxon>
        <taxon>Ramazzottiidae</taxon>
        <taxon>Ramazzottius</taxon>
    </lineage>
</organism>
<evidence type="ECO:0000313" key="2">
    <source>
        <dbReference type="Proteomes" id="UP000186922"/>
    </source>
</evidence>
<keyword evidence="2" id="KW-1185">Reference proteome</keyword>
<sequence>MNRNSKLLRAIVDRATYFRLPVCQRRQIVFACRVRSSRAAVLPVCHSACVNLASLFFARQASADRKVSGEMEQSKFKDHLIVPDILEEAPQEICDVKFSASVHAMLGNELRPEDVKEPPSVKWPAEKGAFYTLVIADLDTQNPEKNEGEVQWQQYVVMNIPENNISRGKVLSEYIGAGPLPGTGLHRYAVVVYKQKGQLQPKEPFYSKADGDRKFSLSEFEKKYSLGKPIAANFYQAKYDEAVKELYLENEEMKDKQENQAKVPGLPSV</sequence>
<dbReference type="STRING" id="947166.A0A1D1W3J2"/>
<comment type="caution">
    <text evidence="1">The sequence shown here is derived from an EMBL/GenBank/DDBJ whole genome shotgun (WGS) entry which is preliminary data.</text>
</comment>
<dbReference type="AlphaFoldDB" id="A0A1D1W3J2"/>
<accession>A0A1D1W3J2</accession>
<dbReference type="CDD" id="cd00866">
    <property type="entry name" value="PEBP_euk"/>
    <property type="match status" value="1"/>
</dbReference>
<reference evidence="1 2" key="1">
    <citation type="journal article" date="2016" name="Nat. Commun.">
        <title>Extremotolerant tardigrade genome and improved radiotolerance of human cultured cells by tardigrade-unique protein.</title>
        <authorList>
            <person name="Hashimoto T."/>
            <person name="Horikawa D.D."/>
            <person name="Saito Y."/>
            <person name="Kuwahara H."/>
            <person name="Kozuka-Hata H."/>
            <person name="Shin-I T."/>
            <person name="Minakuchi Y."/>
            <person name="Ohishi K."/>
            <person name="Motoyama A."/>
            <person name="Aizu T."/>
            <person name="Enomoto A."/>
            <person name="Kondo K."/>
            <person name="Tanaka S."/>
            <person name="Hara Y."/>
            <person name="Koshikawa S."/>
            <person name="Sagara H."/>
            <person name="Miura T."/>
            <person name="Yokobori S."/>
            <person name="Miyagawa K."/>
            <person name="Suzuki Y."/>
            <person name="Kubo T."/>
            <person name="Oyama M."/>
            <person name="Kohara Y."/>
            <person name="Fujiyama A."/>
            <person name="Arakawa K."/>
            <person name="Katayama T."/>
            <person name="Toyoda A."/>
            <person name="Kunieda T."/>
        </authorList>
    </citation>
    <scope>NUCLEOTIDE SEQUENCE [LARGE SCALE GENOMIC DNA]</scope>
    <source>
        <strain evidence="1 2">YOKOZUNA-1</strain>
    </source>
</reference>
<protein>
    <recommendedName>
        <fullName evidence="3">Phosphatidylethanolamine-binding protein</fullName>
    </recommendedName>
</protein>
<dbReference type="PANTHER" id="PTHR11362:SF147">
    <property type="entry name" value="PHOSPHATIDYLETHANOLAMINE BINDING PROTEIN"/>
    <property type="match status" value="1"/>
</dbReference>
<dbReference type="Gene3D" id="3.90.280.10">
    <property type="entry name" value="PEBP-like"/>
    <property type="match status" value="1"/>
</dbReference>
<name>A0A1D1W3J2_RAMVA</name>
<dbReference type="EMBL" id="BDGG01000012">
    <property type="protein sequence ID" value="GAV05934.1"/>
    <property type="molecule type" value="Genomic_DNA"/>
</dbReference>
<dbReference type="InterPro" id="IPR008914">
    <property type="entry name" value="PEBP"/>
</dbReference>
<evidence type="ECO:0000313" key="1">
    <source>
        <dbReference type="EMBL" id="GAV05934.1"/>
    </source>
</evidence>
<dbReference type="SUPFAM" id="SSF49777">
    <property type="entry name" value="PEBP-like"/>
    <property type="match status" value="1"/>
</dbReference>
<dbReference type="Proteomes" id="UP000186922">
    <property type="component" value="Unassembled WGS sequence"/>
</dbReference>
<dbReference type="Pfam" id="PF01161">
    <property type="entry name" value="PBP"/>
    <property type="match status" value="1"/>
</dbReference>
<evidence type="ECO:0008006" key="3">
    <source>
        <dbReference type="Google" id="ProtNLM"/>
    </source>
</evidence>
<gene>
    <name evidence="1" type="primary">RvY_15986-1</name>
    <name evidence="1" type="synonym">RvY_15986.1</name>
    <name evidence="1" type="ORF">RvY_15986</name>
</gene>
<dbReference type="InterPro" id="IPR035810">
    <property type="entry name" value="PEBP_euk"/>
</dbReference>
<dbReference type="OrthoDB" id="2506647at2759"/>
<proteinExistence type="predicted"/>
<dbReference type="PANTHER" id="PTHR11362">
    <property type="entry name" value="PHOSPHATIDYLETHANOLAMINE-BINDING PROTEIN"/>
    <property type="match status" value="1"/>
</dbReference>
<dbReference type="InterPro" id="IPR036610">
    <property type="entry name" value="PEBP-like_sf"/>
</dbReference>